<feature type="repeat" description="Solcar" evidence="8">
    <location>
        <begin position="65"/>
        <end position="154"/>
    </location>
</feature>
<dbReference type="GO" id="GO:0016020">
    <property type="term" value="C:membrane"/>
    <property type="evidence" value="ECO:0007669"/>
    <property type="project" value="UniProtKB-SubCell"/>
</dbReference>
<evidence type="ECO:0000256" key="8">
    <source>
        <dbReference type="PROSITE-ProRule" id="PRU00282"/>
    </source>
</evidence>
<evidence type="ECO:0000256" key="3">
    <source>
        <dbReference type="ARBA" id="ARBA00022448"/>
    </source>
</evidence>
<dbReference type="InterPro" id="IPR023395">
    <property type="entry name" value="MCP_dom_sf"/>
</dbReference>
<dbReference type="InterPro" id="IPR044712">
    <property type="entry name" value="SLC25A32-like"/>
</dbReference>
<feature type="repeat" description="Solcar" evidence="8">
    <location>
        <begin position="164"/>
        <end position="251"/>
    </location>
</feature>
<evidence type="ECO:0000256" key="4">
    <source>
        <dbReference type="ARBA" id="ARBA00022692"/>
    </source>
</evidence>
<evidence type="ECO:0000313" key="10">
    <source>
        <dbReference type="EMBL" id="KAF7776433.1"/>
    </source>
</evidence>
<dbReference type="EMBL" id="JABXXO010000006">
    <property type="protein sequence ID" value="KAF7776433.1"/>
    <property type="molecule type" value="Genomic_DNA"/>
</dbReference>
<evidence type="ECO:0000256" key="7">
    <source>
        <dbReference type="ARBA" id="ARBA00023136"/>
    </source>
</evidence>
<evidence type="ECO:0008006" key="12">
    <source>
        <dbReference type="Google" id="ProtNLM"/>
    </source>
</evidence>
<dbReference type="GO" id="GO:0055085">
    <property type="term" value="P:transmembrane transport"/>
    <property type="evidence" value="ECO:0007669"/>
    <property type="project" value="InterPro"/>
</dbReference>
<protein>
    <recommendedName>
        <fullName evidence="12">Mitochondrial FAD carrier protein</fullName>
    </recommendedName>
</protein>
<keyword evidence="7 8" id="KW-0472">Membrane</keyword>
<dbReference type="GO" id="GO:0006862">
    <property type="term" value="P:nucleotide transport"/>
    <property type="evidence" value="ECO:0007669"/>
    <property type="project" value="InterPro"/>
</dbReference>
<dbReference type="PANTHER" id="PTHR45683">
    <property type="entry name" value="MITOCHONDRIAL NICOTINAMIDE ADENINE DINUCLEOTIDE TRANSPORTER 1-RELATED-RELATED"/>
    <property type="match status" value="1"/>
</dbReference>
<dbReference type="Pfam" id="PF00153">
    <property type="entry name" value="Mito_carr"/>
    <property type="match status" value="3"/>
</dbReference>
<organism evidence="10 11">
    <name type="scientific">Agaricus bisporus var. burnettii</name>
    <dbReference type="NCBI Taxonomy" id="192524"/>
    <lineage>
        <taxon>Eukaryota</taxon>
        <taxon>Fungi</taxon>
        <taxon>Dikarya</taxon>
        <taxon>Basidiomycota</taxon>
        <taxon>Agaricomycotina</taxon>
        <taxon>Agaricomycetes</taxon>
        <taxon>Agaricomycetidae</taxon>
        <taxon>Agaricales</taxon>
        <taxon>Agaricineae</taxon>
        <taxon>Agaricaceae</taxon>
        <taxon>Agaricus</taxon>
    </lineage>
</organism>
<evidence type="ECO:0000256" key="6">
    <source>
        <dbReference type="ARBA" id="ARBA00022989"/>
    </source>
</evidence>
<evidence type="ECO:0000256" key="9">
    <source>
        <dbReference type="RuleBase" id="RU000488"/>
    </source>
</evidence>
<evidence type="ECO:0000313" key="11">
    <source>
        <dbReference type="Proteomes" id="UP000629468"/>
    </source>
</evidence>
<dbReference type="Gene3D" id="1.50.40.10">
    <property type="entry name" value="Mitochondrial carrier domain"/>
    <property type="match status" value="2"/>
</dbReference>
<name>A0A8H7KHR5_AGABI</name>
<reference evidence="10 11" key="1">
    <citation type="journal article" name="Sci. Rep.">
        <title>Telomere-to-telomere assembled and centromere annotated genomes of the two main subspecies of the button mushroom Agaricus bisporus reveal especially polymorphic chromosome ends.</title>
        <authorList>
            <person name="Sonnenberg A.S.M."/>
            <person name="Sedaghat-Telgerd N."/>
            <person name="Lavrijssen B."/>
            <person name="Ohm R.A."/>
            <person name="Hendrickx P.M."/>
            <person name="Scholtmeijer K."/>
            <person name="Baars J.J.P."/>
            <person name="van Peer A."/>
        </authorList>
    </citation>
    <scope>NUCLEOTIDE SEQUENCE [LARGE SCALE GENOMIC DNA]</scope>
    <source>
        <strain evidence="10 11">H119_p4</strain>
    </source>
</reference>
<proteinExistence type="inferred from homology"/>
<gene>
    <name evidence="10" type="ORF">Agabi119p4_4826</name>
</gene>
<dbReference type="PROSITE" id="PS50920">
    <property type="entry name" value="SOLCAR"/>
    <property type="match status" value="3"/>
</dbReference>
<keyword evidence="6" id="KW-1133">Transmembrane helix</keyword>
<dbReference type="InterPro" id="IPR018108">
    <property type="entry name" value="MCP_transmembrane"/>
</dbReference>
<feature type="repeat" description="Solcar" evidence="8">
    <location>
        <begin position="274"/>
        <end position="360"/>
    </location>
</feature>
<evidence type="ECO:0000256" key="2">
    <source>
        <dbReference type="ARBA" id="ARBA00006375"/>
    </source>
</evidence>
<sequence length="371" mass="40936">MFRKRDISVFKKLAFAFGFDAKYERKSFLPREASKSTLVVSLLSLPGAKTSRAGMANQPSSFFATSAIDHAVAGLGAGVVTTLCLNPLDLLKVKFQVNTGTATGGMGRQIFYALRDIQRQQGWTGLYRGISPNVAGNASSWGLYFLFYNMLKKRAAGGDTRHTLSAGQYLVCSAEASAITAIMTNPFWLVRVRMFATTKESSNAYRGLWDGLSTIARIEGTTGLFRGTVLALVGVSNGAIQFMAYEKMKAWGFDQKRKQAERTGKAYNQDLDKLSNLAYSTMSISSKILASIATYPYQVVRSRLQNNAQAELFPDIPTTIKRTWKQDGFRGFYRGLGTSLVRVLPGNCITFVVYENLAWLLRTSAAKRDAR</sequence>
<comment type="subcellular location">
    <subcellularLocation>
        <location evidence="1">Membrane</location>
        <topology evidence="1">Multi-pass membrane protein</topology>
    </subcellularLocation>
</comment>
<keyword evidence="5" id="KW-0677">Repeat</keyword>
<evidence type="ECO:0000256" key="5">
    <source>
        <dbReference type="ARBA" id="ARBA00022737"/>
    </source>
</evidence>
<keyword evidence="3 9" id="KW-0813">Transport</keyword>
<dbReference type="Proteomes" id="UP000629468">
    <property type="component" value="Unassembled WGS sequence"/>
</dbReference>
<dbReference type="AlphaFoldDB" id="A0A8H7KHR5"/>
<keyword evidence="4 8" id="KW-0812">Transmembrane</keyword>
<accession>A0A8H7KHR5</accession>
<comment type="similarity">
    <text evidence="2 9">Belongs to the mitochondrial carrier (TC 2.A.29) family.</text>
</comment>
<comment type="caution">
    <text evidence="10">The sequence shown here is derived from an EMBL/GenBank/DDBJ whole genome shotgun (WGS) entry which is preliminary data.</text>
</comment>
<evidence type="ECO:0000256" key="1">
    <source>
        <dbReference type="ARBA" id="ARBA00004141"/>
    </source>
</evidence>
<dbReference type="SUPFAM" id="SSF103506">
    <property type="entry name" value="Mitochondrial carrier"/>
    <property type="match status" value="1"/>
</dbReference>